<dbReference type="AlphaFoldDB" id="A0A7M3SUP0"/>
<dbReference type="OrthoDB" id="4372890at2"/>
<dbReference type="PROSITE" id="PS51318">
    <property type="entry name" value="TAT"/>
    <property type="match status" value="1"/>
</dbReference>
<evidence type="ECO:0000313" key="2">
    <source>
        <dbReference type="EMBL" id="GED96364.1"/>
    </source>
</evidence>
<feature type="chain" id="PRO_5029774823" description="Metalloprotease" evidence="1">
    <location>
        <begin position="29"/>
        <end position="243"/>
    </location>
</feature>
<reference evidence="3" key="1">
    <citation type="submission" date="2019-06" db="EMBL/GenBank/DDBJ databases">
        <title>Gordonia isolated from sludge of a wastewater treatment plant.</title>
        <authorList>
            <person name="Tamura T."/>
            <person name="Aoyama K."/>
            <person name="Kang Y."/>
            <person name="Saito S."/>
            <person name="Akiyama N."/>
            <person name="Yazawa K."/>
            <person name="Gonoi T."/>
            <person name="Mikami Y."/>
        </authorList>
    </citation>
    <scope>NUCLEOTIDE SEQUENCE [LARGE SCALE GENOMIC DNA]</scope>
    <source>
        <strain evidence="3">NBRC 107697</strain>
    </source>
</reference>
<dbReference type="RefSeq" id="WP_161925845.1">
    <property type="nucleotide sequence ID" value="NZ_BJOU01000001.1"/>
</dbReference>
<dbReference type="Proteomes" id="UP000444980">
    <property type="component" value="Unassembled WGS sequence"/>
</dbReference>
<proteinExistence type="predicted"/>
<sequence length="243" mass="25110">MFRRRGFFAALTIVAAGASLGLTSSAEAAPHQAASAVPVGTIAVSTSGHACLTRSSAPTANVECGASLVQKWLRSRGQASVVRHTVLVPAGTVGGWPSSTTGGVCGFSGLAVRPTGMHHCDGITFVDPISDRDLIRTRLAAFTMLAHESAHGVQERRGKDPVAAYLVRDRSAMLPMEQQADCWAGAALNWAIRQNHFDAGQLPAARAFFRSIGHPGSGHGSGAAREAQLLQGYAGGAKACGLA</sequence>
<dbReference type="EMBL" id="BJOU01000001">
    <property type="protein sequence ID" value="GED96364.1"/>
    <property type="molecule type" value="Genomic_DNA"/>
</dbReference>
<keyword evidence="1" id="KW-0732">Signal</keyword>
<gene>
    <name evidence="2" type="ORF">nbrc107697_04030</name>
</gene>
<organism evidence="2 3">
    <name type="scientific">Gordonia crocea</name>
    <dbReference type="NCBI Taxonomy" id="589162"/>
    <lineage>
        <taxon>Bacteria</taxon>
        <taxon>Bacillati</taxon>
        <taxon>Actinomycetota</taxon>
        <taxon>Actinomycetes</taxon>
        <taxon>Mycobacteriales</taxon>
        <taxon>Gordoniaceae</taxon>
        <taxon>Gordonia</taxon>
    </lineage>
</organism>
<keyword evidence="3" id="KW-1185">Reference proteome</keyword>
<feature type="signal peptide" evidence="1">
    <location>
        <begin position="1"/>
        <end position="28"/>
    </location>
</feature>
<protein>
    <recommendedName>
        <fullName evidence="4">Metalloprotease</fullName>
    </recommendedName>
</protein>
<dbReference type="InterPro" id="IPR006311">
    <property type="entry name" value="TAT_signal"/>
</dbReference>
<evidence type="ECO:0008006" key="4">
    <source>
        <dbReference type="Google" id="ProtNLM"/>
    </source>
</evidence>
<name>A0A7M3SUP0_9ACTN</name>
<evidence type="ECO:0000313" key="3">
    <source>
        <dbReference type="Proteomes" id="UP000444980"/>
    </source>
</evidence>
<evidence type="ECO:0000256" key="1">
    <source>
        <dbReference type="SAM" id="SignalP"/>
    </source>
</evidence>
<comment type="caution">
    <text evidence="2">The sequence shown here is derived from an EMBL/GenBank/DDBJ whole genome shotgun (WGS) entry which is preliminary data.</text>
</comment>
<accession>A0A7M3SUP0</accession>